<dbReference type="RefSeq" id="WP_218031310.1">
    <property type="nucleotide sequence ID" value="NZ_BKAF01000024.1"/>
</dbReference>
<feature type="region of interest" description="Disordered" evidence="1">
    <location>
        <begin position="1"/>
        <end position="114"/>
    </location>
</feature>
<reference evidence="4 5" key="1">
    <citation type="submission" date="2016-10" db="EMBL/GenBank/DDBJ databases">
        <authorList>
            <person name="de Groot N.N."/>
        </authorList>
    </citation>
    <scope>NUCLEOTIDE SEQUENCE [LARGE SCALE GENOMIC DNA]</scope>
    <source>
        <strain evidence="4 5">CGMCC 1.11156</strain>
    </source>
</reference>
<keyword evidence="2" id="KW-0812">Transmembrane</keyword>
<feature type="transmembrane region" description="Helical" evidence="2">
    <location>
        <begin position="121"/>
        <end position="144"/>
    </location>
</feature>
<dbReference type="Proteomes" id="UP000198649">
    <property type="component" value="Unassembled WGS sequence"/>
</dbReference>
<name>A0A1I3NYJ5_9ACTN</name>
<evidence type="ECO:0000256" key="2">
    <source>
        <dbReference type="SAM" id="Phobius"/>
    </source>
</evidence>
<evidence type="ECO:0000313" key="5">
    <source>
        <dbReference type="Proteomes" id="UP000198649"/>
    </source>
</evidence>
<organism evidence="4 5">
    <name type="scientific">Nocardioides psychrotolerans</name>
    <dbReference type="NCBI Taxonomy" id="1005945"/>
    <lineage>
        <taxon>Bacteria</taxon>
        <taxon>Bacillati</taxon>
        <taxon>Actinomycetota</taxon>
        <taxon>Actinomycetes</taxon>
        <taxon>Propionibacteriales</taxon>
        <taxon>Nocardioidaceae</taxon>
        <taxon>Nocardioides</taxon>
    </lineage>
</organism>
<evidence type="ECO:0000313" key="4">
    <source>
        <dbReference type="EMBL" id="SFJ14090.1"/>
    </source>
</evidence>
<dbReference type="STRING" id="1005945.SAMN05216561_11925"/>
<dbReference type="AlphaFoldDB" id="A0A1I3NYJ5"/>
<keyword evidence="2" id="KW-1133">Transmembrane helix</keyword>
<evidence type="ECO:0000256" key="1">
    <source>
        <dbReference type="SAM" id="MobiDB-lite"/>
    </source>
</evidence>
<feature type="compositionally biased region" description="Pro residues" evidence="1">
    <location>
        <begin position="90"/>
        <end position="104"/>
    </location>
</feature>
<accession>A0A1I3NYJ5</accession>
<proteinExistence type="predicted"/>
<feature type="compositionally biased region" description="Pro residues" evidence="1">
    <location>
        <begin position="40"/>
        <end position="49"/>
    </location>
</feature>
<dbReference type="Pfam" id="PF10708">
    <property type="entry name" value="DUF2510"/>
    <property type="match status" value="1"/>
</dbReference>
<feature type="compositionally biased region" description="Low complexity" evidence="1">
    <location>
        <begin position="80"/>
        <end position="89"/>
    </location>
</feature>
<feature type="domain" description="DUF2510" evidence="3">
    <location>
        <begin position="11"/>
        <end position="40"/>
    </location>
</feature>
<keyword evidence="5" id="KW-1185">Reference proteome</keyword>
<evidence type="ECO:0000259" key="3">
    <source>
        <dbReference type="Pfam" id="PF10708"/>
    </source>
</evidence>
<keyword evidence="2" id="KW-0472">Membrane</keyword>
<protein>
    <recommendedName>
        <fullName evidence="3">DUF2510 domain-containing protein</fullName>
    </recommendedName>
</protein>
<sequence length="282" mass="29098">MSDPNQPSTPAGWYPDGQGGQRWWDGARWTDHVQPAPAVEAPPTPPAPPAAAQAARFDPNQTVVAPPRGGQSAAGQAPIGQAPMGQAPVGQPPVGPPPGAPPWQAPYAGPSGGGGGGKGKLIGALAAVAVLVVVGVVLLFTVVLGGSGPAAVAEDYLRAQVEGDQEEVCELTSAQSQDAALEVYEADDCTAFAEAIQGQEGYDDFVTLLEDIDVDIEIGAVEESGKSATVDYSEKVSYTGDDAALFSEFFGEDETDFTQKGTITLVEEDGEWKVDEDETTSE</sequence>
<dbReference type="EMBL" id="FOQG01000019">
    <property type="protein sequence ID" value="SFJ14090.1"/>
    <property type="molecule type" value="Genomic_DNA"/>
</dbReference>
<dbReference type="InterPro" id="IPR018929">
    <property type="entry name" value="DUF2510"/>
</dbReference>
<gene>
    <name evidence="4" type="ORF">SAMN05216561_11925</name>
</gene>